<dbReference type="InterPro" id="IPR008503">
    <property type="entry name" value="Asp_endopeptidase"/>
</dbReference>
<dbReference type="Pfam" id="PF05618">
    <property type="entry name" value="Zn_protease"/>
    <property type="match status" value="1"/>
</dbReference>
<organism evidence="4 5">
    <name type="scientific">Marinagarivorans cellulosilyticus</name>
    <dbReference type="NCBI Taxonomy" id="2721545"/>
    <lineage>
        <taxon>Bacteria</taxon>
        <taxon>Pseudomonadati</taxon>
        <taxon>Pseudomonadota</taxon>
        <taxon>Gammaproteobacteria</taxon>
        <taxon>Cellvibrionales</taxon>
        <taxon>Cellvibrionaceae</taxon>
        <taxon>Marinagarivorans</taxon>
    </lineage>
</organism>
<keyword evidence="5" id="KW-1185">Reference proteome</keyword>
<proteinExistence type="predicted"/>
<reference evidence="4 5" key="1">
    <citation type="journal article" date="2022" name="IScience">
        <title>An ultrasensitive nanofiber-based assay for enzymatic hydrolysis and deep-sea microbial degradation of cellulose.</title>
        <authorList>
            <person name="Tsudome M."/>
            <person name="Tachioka M."/>
            <person name="Miyazaki M."/>
            <person name="Uchimura K."/>
            <person name="Tsuda M."/>
            <person name="Takaki Y."/>
            <person name="Deguchi S."/>
        </authorList>
    </citation>
    <scope>NUCLEOTIDE SEQUENCE [LARGE SCALE GENOMIC DNA]</scope>
    <source>
        <strain evidence="4 5">GE09</strain>
    </source>
</reference>
<dbReference type="EMBL" id="AP023086">
    <property type="protein sequence ID" value="BCD99687.1"/>
    <property type="molecule type" value="Genomic_DNA"/>
</dbReference>
<dbReference type="PANTHER" id="PTHR38037">
    <property type="entry name" value="ZN_PROTEASE DOMAIN-CONTAINING PROTEIN"/>
    <property type="match status" value="1"/>
</dbReference>
<protein>
    <recommendedName>
        <fullName evidence="3">Retropepsin-like aspartic endopeptidase domain-containing protein</fullName>
    </recommendedName>
</protein>
<feature type="chain" id="PRO_5042835371" description="Retropepsin-like aspartic endopeptidase domain-containing protein" evidence="2">
    <location>
        <begin position="23"/>
        <end position="269"/>
    </location>
</feature>
<accession>A0AAN1WLG1</accession>
<sequence length="269" mass="30512">MLLNGKLNAAALLALFCISAGCANQQHQDNHKEQLDWQAMQLAQHQAMLDFHYAGIEQLQQQQESINDLLEVNQMQMAELLERVKTPQQNIPKTDKPAVKSKKTKASNNDVPAPQKMTLGRVEWVWVAKLQSYLKARIDTGAKSSSIHASDIQYFERDGKQWVRFNLFSHKKTRNKAVNLTNGKAAKAFEVPVVRTVKIKQASAEGLEKRPVIKLRVRIGSHEDDAEFTLTDRGNMLYPILLGRTFMQDVAVVDVSQVFVHKRLKKAKE</sequence>
<dbReference type="SUPFAM" id="SSF50630">
    <property type="entry name" value="Acid proteases"/>
    <property type="match status" value="1"/>
</dbReference>
<evidence type="ECO:0000259" key="3">
    <source>
        <dbReference type="Pfam" id="PF05618"/>
    </source>
</evidence>
<evidence type="ECO:0000256" key="2">
    <source>
        <dbReference type="SAM" id="SignalP"/>
    </source>
</evidence>
<keyword evidence="2" id="KW-0732">Signal</keyword>
<dbReference type="RefSeq" id="WP_236984950.1">
    <property type="nucleotide sequence ID" value="NZ_AP023086.1"/>
</dbReference>
<feature type="region of interest" description="Disordered" evidence="1">
    <location>
        <begin position="86"/>
        <end position="114"/>
    </location>
</feature>
<dbReference type="Gene3D" id="2.40.70.10">
    <property type="entry name" value="Acid Proteases"/>
    <property type="match status" value="1"/>
</dbReference>
<feature type="domain" description="Retropepsin-like aspartic endopeptidase" evidence="3">
    <location>
        <begin position="119"/>
        <end position="263"/>
    </location>
</feature>
<evidence type="ECO:0000313" key="5">
    <source>
        <dbReference type="Proteomes" id="UP001320119"/>
    </source>
</evidence>
<evidence type="ECO:0000313" key="4">
    <source>
        <dbReference type="EMBL" id="BCD99687.1"/>
    </source>
</evidence>
<dbReference type="Proteomes" id="UP001320119">
    <property type="component" value="Chromosome"/>
</dbReference>
<evidence type="ECO:0000256" key="1">
    <source>
        <dbReference type="SAM" id="MobiDB-lite"/>
    </source>
</evidence>
<name>A0AAN1WLG1_9GAMM</name>
<dbReference type="InterPro" id="IPR021109">
    <property type="entry name" value="Peptidase_aspartic_dom_sf"/>
</dbReference>
<dbReference type="KEGG" id="marq:MARGE09_P3889"/>
<feature type="signal peptide" evidence="2">
    <location>
        <begin position="1"/>
        <end position="22"/>
    </location>
</feature>
<dbReference type="PANTHER" id="PTHR38037:SF2">
    <property type="entry name" value="ATP-DEPENDENT ZINC PROTEASE DOMAIN-CONTAINING PROTEIN-RELATED"/>
    <property type="match status" value="1"/>
</dbReference>
<dbReference type="AlphaFoldDB" id="A0AAN1WLG1"/>
<dbReference type="PROSITE" id="PS51257">
    <property type="entry name" value="PROKAR_LIPOPROTEIN"/>
    <property type="match status" value="1"/>
</dbReference>
<gene>
    <name evidence="4" type="ORF">MARGE09_P3889</name>
</gene>